<gene>
    <name evidence="2" type="primary">Cnig_chr_V.g16619</name>
    <name evidence="2" type="ORF">B9Z55_016619</name>
</gene>
<sequence length="177" mass="19876">MITWQWICFAAIILAANGSENNENDHCGKEEKSSTPRTTTTMEATTTACPCSIPPFYLPFTNDKYTANWWSSLKAETQVSYNSSFFVDAVKMRRYIQPDGCSVYIACLVYDNVETTFIKATAFLANADDQIYNSTFYEGDDLRIFLDCNRDGQYTYKGVTVDIQVAGCMSVVSNQSP</sequence>
<name>A0A2G5T609_9PELO</name>
<feature type="chain" id="PRO_5013774667" evidence="1">
    <location>
        <begin position="19"/>
        <end position="177"/>
    </location>
</feature>
<keyword evidence="3" id="KW-1185">Reference proteome</keyword>
<organism evidence="2 3">
    <name type="scientific">Caenorhabditis nigoni</name>
    <dbReference type="NCBI Taxonomy" id="1611254"/>
    <lineage>
        <taxon>Eukaryota</taxon>
        <taxon>Metazoa</taxon>
        <taxon>Ecdysozoa</taxon>
        <taxon>Nematoda</taxon>
        <taxon>Chromadorea</taxon>
        <taxon>Rhabditida</taxon>
        <taxon>Rhabditina</taxon>
        <taxon>Rhabditomorpha</taxon>
        <taxon>Rhabditoidea</taxon>
        <taxon>Rhabditidae</taxon>
        <taxon>Peloderinae</taxon>
        <taxon>Caenorhabditis</taxon>
    </lineage>
</organism>
<proteinExistence type="predicted"/>
<keyword evidence="1" id="KW-0732">Signal</keyword>
<feature type="signal peptide" evidence="1">
    <location>
        <begin position="1"/>
        <end position="18"/>
    </location>
</feature>
<evidence type="ECO:0000313" key="2">
    <source>
        <dbReference type="EMBL" id="PIC22639.1"/>
    </source>
</evidence>
<evidence type="ECO:0000313" key="3">
    <source>
        <dbReference type="Proteomes" id="UP000230233"/>
    </source>
</evidence>
<accession>A0A2G5T609</accession>
<dbReference type="Proteomes" id="UP000230233">
    <property type="component" value="Chromosome V"/>
</dbReference>
<comment type="caution">
    <text evidence="2">The sequence shown here is derived from an EMBL/GenBank/DDBJ whole genome shotgun (WGS) entry which is preliminary data.</text>
</comment>
<dbReference type="AlphaFoldDB" id="A0A2G5T609"/>
<protein>
    <submittedName>
        <fullName evidence="2">Uncharacterized protein</fullName>
    </submittedName>
</protein>
<dbReference type="EMBL" id="PDUG01000005">
    <property type="protein sequence ID" value="PIC22639.1"/>
    <property type="molecule type" value="Genomic_DNA"/>
</dbReference>
<evidence type="ECO:0000256" key="1">
    <source>
        <dbReference type="SAM" id="SignalP"/>
    </source>
</evidence>
<reference evidence="3" key="1">
    <citation type="submission" date="2017-10" db="EMBL/GenBank/DDBJ databases">
        <title>Rapid genome shrinkage in a self-fertile nematode reveals novel sperm competition proteins.</title>
        <authorList>
            <person name="Yin D."/>
            <person name="Schwarz E.M."/>
            <person name="Thomas C.G."/>
            <person name="Felde R.L."/>
            <person name="Korf I.F."/>
            <person name="Cutter A.D."/>
            <person name="Schartner C.M."/>
            <person name="Ralston E.J."/>
            <person name="Meyer B.J."/>
            <person name="Haag E.S."/>
        </authorList>
    </citation>
    <scope>NUCLEOTIDE SEQUENCE [LARGE SCALE GENOMIC DNA]</scope>
    <source>
        <strain evidence="3">JU1422</strain>
    </source>
</reference>